<evidence type="ECO:0000313" key="3">
    <source>
        <dbReference type="Proteomes" id="UP001595075"/>
    </source>
</evidence>
<feature type="region of interest" description="Disordered" evidence="1">
    <location>
        <begin position="254"/>
        <end position="296"/>
    </location>
</feature>
<feature type="compositionally biased region" description="Basic and acidic residues" evidence="1">
    <location>
        <begin position="548"/>
        <end position="557"/>
    </location>
</feature>
<dbReference type="EMBL" id="JAZHXI010000014">
    <property type="protein sequence ID" value="KAL2063999.1"/>
    <property type="molecule type" value="Genomic_DNA"/>
</dbReference>
<evidence type="ECO:0000256" key="1">
    <source>
        <dbReference type="SAM" id="MobiDB-lite"/>
    </source>
</evidence>
<feature type="region of interest" description="Disordered" evidence="1">
    <location>
        <begin position="485"/>
        <end position="565"/>
    </location>
</feature>
<protein>
    <submittedName>
        <fullName evidence="2">Uncharacterized protein</fullName>
    </submittedName>
</protein>
<organism evidence="2 3">
    <name type="scientific">Oculimacula yallundae</name>
    <dbReference type="NCBI Taxonomy" id="86028"/>
    <lineage>
        <taxon>Eukaryota</taxon>
        <taxon>Fungi</taxon>
        <taxon>Dikarya</taxon>
        <taxon>Ascomycota</taxon>
        <taxon>Pezizomycotina</taxon>
        <taxon>Leotiomycetes</taxon>
        <taxon>Helotiales</taxon>
        <taxon>Ploettnerulaceae</taxon>
        <taxon>Oculimacula</taxon>
    </lineage>
</organism>
<sequence length="565" mass="63214">MTRRGTGLCAGFNLMDTRSLRTLYDNLKYWLRGGRSSHKGKFGKLSKLQRSTIEMIAQRMEHSPLLKDIVMSFLKLHRGDSTSLQLAARDMDTYAVTAAYEPKMGAYKEAEQAWKDRQPLSLPGNVAPDHETILAVILADIKIEKAAERARREAGYMATGFVSTGNGTLSNGSHDENKADLDSKTVLLRTASAIQNQNHIQPLSRVIGKSRTVRSNRNPLGSATHGQSNKQMIQTEQAEKVKTGKRKQYRAIDTDATCLTSRPGGHASKLKAGQKVDEGYEQSDSDDLAENPRKTKDPWKARIEPGYITIDGHIIDRTGAKRGIIEPWKLVFNFTIAKFDPHHTSQIIPGTEKPLTYVHSRSEKDFDWNDADHIKTLNNWRHQVFHRRVEHVRGKPRFPWLVSEKQALVDLAEAQLRLYGTLKWGRLANSFNRQNAGLTDGAGELLLTPGTRVSKVLGMSRAKPWRTASALLGAIKKDTDFQDLQRRINASVPNTASRKRKSNESDSEEDPEPSARPQPMMDRKGSKGVNGEVSKPAGVRKGRKRHHSGDQNMERSPARTSSGFF</sequence>
<keyword evidence="3" id="KW-1185">Reference proteome</keyword>
<proteinExistence type="predicted"/>
<evidence type="ECO:0000313" key="2">
    <source>
        <dbReference type="EMBL" id="KAL2063999.1"/>
    </source>
</evidence>
<feature type="compositionally biased region" description="Acidic residues" evidence="1">
    <location>
        <begin position="279"/>
        <end position="289"/>
    </location>
</feature>
<gene>
    <name evidence="2" type="ORF">VTL71DRAFT_4493</name>
</gene>
<reference evidence="2 3" key="1">
    <citation type="journal article" date="2024" name="Commun. Biol.">
        <title>Comparative genomic analysis of thermophilic fungi reveals convergent evolutionary adaptations and gene losses.</title>
        <authorList>
            <person name="Steindorff A.S."/>
            <person name="Aguilar-Pontes M.V."/>
            <person name="Robinson A.J."/>
            <person name="Andreopoulos B."/>
            <person name="LaButti K."/>
            <person name="Kuo A."/>
            <person name="Mondo S."/>
            <person name="Riley R."/>
            <person name="Otillar R."/>
            <person name="Haridas S."/>
            <person name="Lipzen A."/>
            <person name="Grimwood J."/>
            <person name="Schmutz J."/>
            <person name="Clum A."/>
            <person name="Reid I.D."/>
            <person name="Moisan M.C."/>
            <person name="Butler G."/>
            <person name="Nguyen T.T.M."/>
            <person name="Dewar K."/>
            <person name="Conant G."/>
            <person name="Drula E."/>
            <person name="Henrissat B."/>
            <person name="Hansel C."/>
            <person name="Singer S."/>
            <person name="Hutchinson M.I."/>
            <person name="de Vries R.P."/>
            <person name="Natvig D.O."/>
            <person name="Powell A.J."/>
            <person name="Tsang A."/>
            <person name="Grigoriev I.V."/>
        </authorList>
    </citation>
    <scope>NUCLEOTIDE SEQUENCE [LARGE SCALE GENOMIC DNA]</scope>
    <source>
        <strain evidence="2 3">CBS 494.80</strain>
    </source>
</reference>
<name>A0ABR4C270_9HELO</name>
<feature type="compositionally biased region" description="Basic residues" evidence="1">
    <location>
        <begin position="538"/>
        <end position="547"/>
    </location>
</feature>
<dbReference type="Proteomes" id="UP001595075">
    <property type="component" value="Unassembled WGS sequence"/>
</dbReference>
<comment type="caution">
    <text evidence="2">The sequence shown here is derived from an EMBL/GenBank/DDBJ whole genome shotgun (WGS) entry which is preliminary data.</text>
</comment>
<accession>A0ABR4C270</accession>